<dbReference type="InterPro" id="IPR046947">
    <property type="entry name" value="LytR-like"/>
</dbReference>
<dbReference type="InterPro" id="IPR011006">
    <property type="entry name" value="CheY-like_superfamily"/>
</dbReference>
<keyword evidence="5" id="KW-1185">Reference proteome</keyword>
<evidence type="ECO:0000313" key="5">
    <source>
        <dbReference type="Proteomes" id="UP000199513"/>
    </source>
</evidence>
<dbReference type="PANTHER" id="PTHR37299">
    <property type="entry name" value="TRANSCRIPTIONAL REGULATOR-RELATED"/>
    <property type="match status" value="1"/>
</dbReference>
<dbReference type="SMART" id="SM00850">
    <property type="entry name" value="LytTR"/>
    <property type="match status" value="1"/>
</dbReference>
<dbReference type="InterPro" id="IPR001789">
    <property type="entry name" value="Sig_transdc_resp-reg_receiver"/>
</dbReference>
<dbReference type="STRING" id="1003.SAMN04488541_1001123"/>
<dbReference type="PROSITE" id="PS50110">
    <property type="entry name" value="RESPONSE_REGULATORY"/>
    <property type="match status" value="1"/>
</dbReference>
<evidence type="ECO:0000256" key="1">
    <source>
        <dbReference type="PROSITE-ProRule" id="PRU00169"/>
    </source>
</evidence>
<dbReference type="SMART" id="SM00448">
    <property type="entry name" value="REC"/>
    <property type="match status" value="1"/>
</dbReference>
<sequence>MLLSAIIIDDEKHCREHLKNLLIQHCPEVHLQGTCTSAEEGLKAIERKTPDLVFLDVEMPQMDGFQFLQALPKLDFHIVFTTAFQEYAVQAFKVSALEYLLKPVGLDDLKLAIQKAIQRSGELMNQERLVVALQTLNSKLSASQPVSLPHARGFDFADAKEIIYCQAEQGNIKVCFADGKTKNYTRTLKNMAEALANYQFVQIHRDTVVNLNEIRTFLTGDMQLLLSNGERLHIGRTYLNNLKKALFAQ</sequence>
<dbReference type="Gene3D" id="3.40.50.2300">
    <property type="match status" value="1"/>
</dbReference>
<feature type="modified residue" description="4-aspartylphosphate" evidence="1">
    <location>
        <position position="56"/>
    </location>
</feature>
<dbReference type="GO" id="GO:0000156">
    <property type="term" value="F:phosphorelay response regulator activity"/>
    <property type="evidence" value="ECO:0007669"/>
    <property type="project" value="InterPro"/>
</dbReference>
<dbReference type="Gene3D" id="2.40.50.1020">
    <property type="entry name" value="LytTr DNA-binding domain"/>
    <property type="match status" value="1"/>
</dbReference>
<dbReference type="SUPFAM" id="SSF52172">
    <property type="entry name" value="CheY-like"/>
    <property type="match status" value="1"/>
</dbReference>
<evidence type="ECO:0000259" key="3">
    <source>
        <dbReference type="PROSITE" id="PS50930"/>
    </source>
</evidence>
<accession>A0A1I2AG98</accession>
<dbReference type="EMBL" id="FONY01000001">
    <property type="protein sequence ID" value="SFE41850.1"/>
    <property type="molecule type" value="Genomic_DNA"/>
</dbReference>
<keyword evidence="1" id="KW-0597">Phosphoprotein</keyword>
<dbReference type="PANTHER" id="PTHR37299:SF1">
    <property type="entry name" value="STAGE 0 SPORULATION PROTEIN A HOMOLOG"/>
    <property type="match status" value="1"/>
</dbReference>
<proteinExistence type="predicted"/>
<dbReference type="InterPro" id="IPR007492">
    <property type="entry name" value="LytTR_DNA-bd_dom"/>
</dbReference>
<reference evidence="4 5" key="1">
    <citation type="submission" date="2016-10" db="EMBL/GenBank/DDBJ databases">
        <authorList>
            <person name="de Groot N.N."/>
        </authorList>
    </citation>
    <scope>NUCLEOTIDE SEQUENCE [LARGE SCALE GENOMIC DNA]</scope>
    <source>
        <strain>GEY</strain>
        <strain evidence="5">DSM 9560</strain>
    </source>
</reference>
<dbReference type="Pfam" id="PF00072">
    <property type="entry name" value="Response_reg"/>
    <property type="match status" value="1"/>
</dbReference>
<gene>
    <name evidence="4" type="ORF">SAMN04488541_1001123</name>
</gene>
<dbReference type="Pfam" id="PF04397">
    <property type="entry name" value="LytTR"/>
    <property type="match status" value="1"/>
</dbReference>
<dbReference type="PROSITE" id="PS50930">
    <property type="entry name" value="HTH_LYTTR"/>
    <property type="match status" value="1"/>
</dbReference>
<name>A0A1I2AG98_9BACT</name>
<evidence type="ECO:0000259" key="2">
    <source>
        <dbReference type="PROSITE" id="PS50110"/>
    </source>
</evidence>
<organism evidence="4 5">
    <name type="scientific">Thermoflexibacter ruber</name>
    <dbReference type="NCBI Taxonomy" id="1003"/>
    <lineage>
        <taxon>Bacteria</taxon>
        <taxon>Pseudomonadati</taxon>
        <taxon>Bacteroidota</taxon>
        <taxon>Cytophagia</taxon>
        <taxon>Cytophagales</taxon>
        <taxon>Thermoflexibacteraceae</taxon>
        <taxon>Thermoflexibacter</taxon>
    </lineage>
</organism>
<dbReference type="Proteomes" id="UP000199513">
    <property type="component" value="Unassembled WGS sequence"/>
</dbReference>
<dbReference type="AlphaFoldDB" id="A0A1I2AG98"/>
<evidence type="ECO:0000313" key="4">
    <source>
        <dbReference type="EMBL" id="SFE41850.1"/>
    </source>
</evidence>
<dbReference type="RefSeq" id="WP_091538315.1">
    <property type="nucleotide sequence ID" value="NZ_FONY01000001.1"/>
</dbReference>
<dbReference type="GO" id="GO:0003677">
    <property type="term" value="F:DNA binding"/>
    <property type="evidence" value="ECO:0007669"/>
    <property type="project" value="InterPro"/>
</dbReference>
<protein>
    <submittedName>
        <fullName evidence="4">Two component transcriptional regulator, LytTR family</fullName>
    </submittedName>
</protein>
<feature type="domain" description="HTH LytTR-type" evidence="3">
    <location>
        <begin position="158"/>
        <end position="248"/>
    </location>
</feature>
<feature type="domain" description="Response regulatory" evidence="2">
    <location>
        <begin position="4"/>
        <end position="117"/>
    </location>
</feature>
<dbReference type="OrthoDB" id="1646880at2"/>